<evidence type="ECO:0000256" key="4">
    <source>
        <dbReference type="ARBA" id="ARBA00023136"/>
    </source>
</evidence>
<proteinExistence type="predicted"/>
<feature type="region of interest" description="Disordered" evidence="5">
    <location>
        <begin position="1"/>
        <end position="34"/>
    </location>
</feature>
<dbReference type="OrthoDB" id="261587at2"/>
<feature type="transmembrane region" description="Helical" evidence="6">
    <location>
        <begin position="190"/>
        <end position="209"/>
    </location>
</feature>
<evidence type="ECO:0000256" key="6">
    <source>
        <dbReference type="SAM" id="Phobius"/>
    </source>
</evidence>
<feature type="compositionally biased region" description="Basic and acidic residues" evidence="5">
    <location>
        <begin position="1"/>
        <end position="14"/>
    </location>
</feature>
<evidence type="ECO:0000313" key="7">
    <source>
        <dbReference type="EMBL" id="SFV26302.1"/>
    </source>
</evidence>
<comment type="subcellular location">
    <subcellularLocation>
        <location evidence="1">Membrane</location>
        <topology evidence="1">Multi-pass membrane protein</topology>
    </subcellularLocation>
</comment>
<dbReference type="Proteomes" id="UP000199423">
    <property type="component" value="Unassembled WGS sequence"/>
</dbReference>
<feature type="transmembrane region" description="Helical" evidence="6">
    <location>
        <begin position="99"/>
        <end position="121"/>
    </location>
</feature>
<dbReference type="EMBL" id="FPCH01000001">
    <property type="protein sequence ID" value="SFV26302.1"/>
    <property type="molecule type" value="Genomic_DNA"/>
</dbReference>
<dbReference type="InterPro" id="IPR023271">
    <property type="entry name" value="Aquaporin-like"/>
</dbReference>
<dbReference type="GO" id="GO:0005886">
    <property type="term" value="C:plasma membrane"/>
    <property type="evidence" value="ECO:0007669"/>
    <property type="project" value="TreeGrafter"/>
</dbReference>
<dbReference type="Pfam" id="PF01226">
    <property type="entry name" value="Form_Nir_trans"/>
    <property type="match status" value="1"/>
</dbReference>
<feature type="transmembrane region" description="Helical" evidence="6">
    <location>
        <begin position="61"/>
        <end position="79"/>
    </location>
</feature>
<evidence type="ECO:0000313" key="8">
    <source>
        <dbReference type="Proteomes" id="UP000199423"/>
    </source>
</evidence>
<dbReference type="GO" id="GO:0015499">
    <property type="term" value="F:formate transmembrane transporter activity"/>
    <property type="evidence" value="ECO:0007669"/>
    <property type="project" value="TreeGrafter"/>
</dbReference>
<feature type="transmembrane region" description="Helical" evidence="6">
    <location>
        <begin position="216"/>
        <end position="236"/>
    </location>
</feature>
<dbReference type="PANTHER" id="PTHR30520:SF2">
    <property type="entry name" value="INNER MEMBRANE PROTEIN YFDC"/>
    <property type="match status" value="1"/>
</dbReference>
<name>A0A1I7MV69_9HYPH</name>
<keyword evidence="3 6" id="KW-1133">Transmembrane helix</keyword>
<keyword evidence="8" id="KW-1185">Reference proteome</keyword>
<accession>A0A1I7MV69</accession>
<keyword evidence="4 6" id="KW-0472">Membrane</keyword>
<dbReference type="AlphaFoldDB" id="A0A1I7MV69"/>
<dbReference type="PANTHER" id="PTHR30520">
    <property type="entry name" value="FORMATE TRANSPORTER-RELATED"/>
    <property type="match status" value="1"/>
</dbReference>
<organism evidence="7 8">
    <name type="scientific">Hyphomicrobium facile</name>
    <dbReference type="NCBI Taxonomy" id="51670"/>
    <lineage>
        <taxon>Bacteria</taxon>
        <taxon>Pseudomonadati</taxon>
        <taxon>Pseudomonadota</taxon>
        <taxon>Alphaproteobacteria</taxon>
        <taxon>Hyphomicrobiales</taxon>
        <taxon>Hyphomicrobiaceae</taxon>
        <taxon>Hyphomicrobium</taxon>
    </lineage>
</organism>
<evidence type="ECO:0000256" key="2">
    <source>
        <dbReference type="ARBA" id="ARBA00022692"/>
    </source>
</evidence>
<sequence>MAEKRTETDGKPEDTQDPPPGSGLSRKERAQVRESVKPRPAVIYEIIRVQGEAELRRPASALWWSGIAAGISIGFSFLTEAALAAHLPASEWTPIVAKLGYAVGFLIVILGHQQLFTENVLTAVLPVMARKKFHWFVKMLRLWGIVLAANLAGCFVFAFAIVRLPIIPADLGPSLANIVTSVMSNTPVEMFAKGIGAGWLIAALVWIIASTEGVEFLVILLLTYLIAFFGFTHIVAGSVEAIYGVLTGLINVEKALFGFFLPTLAGNVFGGTVLFSLLSYAQVREEIYAERADH</sequence>
<feature type="transmembrane region" description="Helical" evidence="6">
    <location>
        <begin position="256"/>
        <end position="281"/>
    </location>
</feature>
<feature type="transmembrane region" description="Helical" evidence="6">
    <location>
        <begin position="142"/>
        <end position="166"/>
    </location>
</feature>
<evidence type="ECO:0000256" key="5">
    <source>
        <dbReference type="SAM" id="MobiDB-lite"/>
    </source>
</evidence>
<evidence type="ECO:0000256" key="1">
    <source>
        <dbReference type="ARBA" id="ARBA00004141"/>
    </source>
</evidence>
<reference evidence="8" key="1">
    <citation type="submission" date="2016-10" db="EMBL/GenBank/DDBJ databases">
        <authorList>
            <person name="Varghese N."/>
            <person name="Submissions S."/>
        </authorList>
    </citation>
    <scope>NUCLEOTIDE SEQUENCE [LARGE SCALE GENOMIC DNA]</scope>
    <source>
        <strain evidence="8">DSM 1565</strain>
    </source>
</reference>
<gene>
    <name evidence="7" type="ORF">SAMN04488557_0415</name>
</gene>
<dbReference type="RefSeq" id="WP_092863513.1">
    <property type="nucleotide sequence ID" value="NZ_FPCH01000001.1"/>
</dbReference>
<dbReference type="Gene3D" id="1.20.1080.10">
    <property type="entry name" value="Glycerol uptake facilitator protein"/>
    <property type="match status" value="1"/>
</dbReference>
<feature type="compositionally biased region" description="Basic and acidic residues" evidence="5">
    <location>
        <begin position="25"/>
        <end position="34"/>
    </location>
</feature>
<evidence type="ECO:0000256" key="3">
    <source>
        <dbReference type="ARBA" id="ARBA00022989"/>
    </source>
</evidence>
<keyword evidence="2 6" id="KW-0812">Transmembrane</keyword>
<dbReference type="STRING" id="51670.SAMN04488557_0415"/>
<dbReference type="InterPro" id="IPR000292">
    <property type="entry name" value="For/NO2_transpt"/>
</dbReference>
<protein>
    <submittedName>
        <fullName evidence="7">Formate/nitrite transporter FocA, FNT family</fullName>
    </submittedName>
</protein>